<gene>
    <name evidence="2" type="ORF">EZS28_035740</name>
</gene>
<comment type="caution">
    <text evidence="2">The sequence shown here is derived from an EMBL/GenBank/DDBJ whole genome shotgun (WGS) entry which is preliminary data.</text>
</comment>
<dbReference type="EMBL" id="SNRW01017064">
    <property type="protein sequence ID" value="KAA6368733.1"/>
    <property type="molecule type" value="Genomic_DNA"/>
</dbReference>
<reference evidence="2 3" key="1">
    <citation type="submission" date="2019-03" db="EMBL/GenBank/DDBJ databases">
        <title>Single cell metagenomics reveals metabolic interactions within the superorganism composed of flagellate Streblomastix strix and complex community of Bacteroidetes bacteria on its surface.</title>
        <authorList>
            <person name="Treitli S.C."/>
            <person name="Kolisko M."/>
            <person name="Husnik F."/>
            <person name="Keeling P."/>
            <person name="Hampl V."/>
        </authorList>
    </citation>
    <scope>NUCLEOTIDE SEQUENCE [LARGE SCALE GENOMIC DNA]</scope>
    <source>
        <strain evidence="2">ST1C</strain>
    </source>
</reference>
<evidence type="ECO:0008006" key="4">
    <source>
        <dbReference type="Google" id="ProtNLM"/>
    </source>
</evidence>
<feature type="compositionally biased region" description="Acidic residues" evidence="1">
    <location>
        <begin position="355"/>
        <end position="364"/>
    </location>
</feature>
<name>A0A5J4UF36_9EUKA</name>
<feature type="region of interest" description="Disordered" evidence="1">
    <location>
        <begin position="334"/>
        <end position="383"/>
    </location>
</feature>
<dbReference type="Proteomes" id="UP000324800">
    <property type="component" value="Unassembled WGS sequence"/>
</dbReference>
<accession>A0A5J4UF36</accession>
<feature type="region of interest" description="Disordered" evidence="1">
    <location>
        <begin position="287"/>
        <end position="308"/>
    </location>
</feature>
<organism evidence="2 3">
    <name type="scientific">Streblomastix strix</name>
    <dbReference type="NCBI Taxonomy" id="222440"/>
    <lineage>
        <taxon>Eukaryota</taxon>
        <taxon>Metamonada</taxon>
        <taxon>Preaxostyla</taxon>
        <taxon>Oxymonadida</taxon>
        <taxon>Streblomastigidae</taxon>
        <taxon>Streblomastix</taxon>
    </lineage>
</organism>
<feature type="compositionally biased region" description="Polar residues" evidence="1">
    <location>
        <begin position="298"/>
        <end position="308"/>
    </location>
</feature>
<dbReference type="AlphaFoldDB" id="A0A5J4UF36"/>
<evidence type="ECO:0000256" key="1">
    <source>
        <dbReference type="SAM" id="MobiDB-lite"/>
    </source>
</evidence>
<evidence type="ECO:0000313" key="2">
    <source>
        <dbReference type="EMBL" id="KAA6368733.1"/>
    </source>
</evidence>
<evidence type="ECO:0000313" key="3">
    <source>
        <dbReference type="Proteomes" id="UP000324800"/>
    </source>
</evidence>
<protein>
    <recommendedName>
        <fullName evidence="4">Tyr recombinase domain-containing protein</fullName>
    </recommendedName>
</protein>
<sequence length="383" mass="44304">MGGFEDWMNEKNNTIRDIMNQKIPFIHTEFKTWLTRTWKTKPSSANIMYRYSTQCFLSYFIQYRSPQLRRDSLHTQFLIIRLAIQDIGVPGTLIYSLSIGERTESYLLSDEELQTKLASLLMSLCFVRMEEMANIDLSVSIIDDIEHRAAVSIPPKQSKRKEREMMQEKQKTLKYVQQNLSLFGQQDLENTSDKVQRNSFTYSGLRTGSKLIRNTFAYVLKDLFKHFEFKMQLQTPFDMHLLQNQQHRDSKMNKKFYIFAVNNVRDSIASTLVKNHCEKKTTQIISKQWGGARESEGDSPQQSPLGDNLYLSPQETLASLLSLPIISTQPIVVDESHNDHKSAKVKKSQMQKDDQDVEQQEEAQDSSMTKDSDIAATAEAQKL</sequence>
<proteinExistence type="predicted"/>